<reference evidence="3 4" key="1">
    <citation type="submission" date="2020-10" db="EMBL/GenBank/DDBJ databases">
        <authorList>
            <person name="Castelo-Branco R."/>
            <person name="Eusebio N."/>
            <person name="Adriana R."/>
            <person name="Vieira A."/>
            <person name="Brugerolle De Fraissinette N."/>
            <person name="Rezende De Castro R."/>
            <person name="Schneider M.P."/>
            <person name="Vasconcelos V."/>
            <person name="Leao P.N."/>
        </authorList>
    </citation>
    <scope>NUCLEOTIDE SEQUENCE [LARGE SCALE GENOMIC DNA]</scope>
    <source>
        <strain evidence="3 4">LEGE 06123</strain>
    </source>
</reference>
<dbReference type="PANTHER" id="PTHR48104:SF30">
    <property type="entry name" value="METACASPASE-1"/>
    <property type="match status" value="1"/>
</dbReference>
<proteinExistence type="predicted"/>
<gene>
    <name evidence="3" type="ORF">IQ230_24815</name>
</gene>
<dbReference type="Proteomes" id="UP000651156">
    <property type="component" value="Unassembled WGS sequence"/>
</dbReference>
<dbReference type="InterPro" id="IPR050452">
    <property type="entry name" value="Metacaspase"/>
</dbReference>
<keyword evidence="4" id="KW-1185">Reference proteome</keyword>
<comment type="caution">
    <text evidence="3">The sequence shown here is derived from an EMBL/GenBank/DDBJ whole genome shotgun (WGS) entry which is preliminary data.</text>
</comment>
<evidence type="ECO:0000313" key="4">
    <source>
        <dbReference type="Proteomes" id="UP000651156"/>
    </source>
</evidence>
<protein>
    <submittedName>
        <fullName evidence="3">Caspase family protein</fullName>
    </submittedName>
</protein>
<dbReference type="InterPro" id="IPR011189">
    <property type="entry name" value="UCP_caspase_lke"/>
</dbReference>
<dbReference type="PIRSF" id="PIRSF007398">
    <property type="entry name" value="Sll0148_caspase"/>
    <property type="match status" value="1"/>
</dbReference>
<feature type="domain" description="Peptidase C14 caspase" evidence="2">
    <location>
        <begin position="41"/>
        <end position="318"/>
    </location>
</feature>
<organism evidence="3 4">
    <name type="scientific">Gloeocapsopsis crepidinum LEGE 06123</name>
    <dbReference type="NCBI Taxonomy" id="588587"/>
    <lineage>
        <taxon>Bacteria</taxon>
        <taxon>Bacillati</taxon>
        <taxon>Cyanobacteriota</taxon>
        <taxon>Cyanophyceae</taxon>
        <taxon>Oscillatoriophycideae</taxon>
        <taxon>Chroococcales</taxon>
        <taxon>Chroococcaceae</taxon>
        <taxon>Gloeocapsopsis</taxon>
    </lineage>
</organism>
<evidence type="ECO:0000256" key="1">
    <source>
        <dbReference type="SAM" id="MobiDB-lite"/>
    </source>
</evidence>
<name>A0ABR9UZS8_9CHRO</name>
<dbReference type="InterPro" id="IPR029030">
    <property type="entry name" value="Caspase-like_dom_sf"/>
</dbReference>
<dbReference type="EMBL" id="JADEWN010000099">
    <property type="protein sequence ID" value="MBE9193498.1"/>
    <property type="molecule type" value="Genomic_DNA"/>
</dbReference>
<sequence length="756" mass="82381">MKRREFLKAAGGIVTALGISELDLFRLSDRYGSALAQSTPRKLALLIGINEYSSARLNGCLTDVELQRELLIHRFGFQAADIVTLSNQQATRQQIEAAFLQHLTEQAQPGDTVVFHYSGYGRCIELSDEQFSLQQNTETIQPAPNSDLAISSLVPIDGEIVSSEVPIVNDLLEETLWLLLRSLRTENVTTILDTSFHTRNTLAAVPNNLRFRSYPQIGQGEINPLELELQQQLIHQIAPHKLLGSPHAVNLPGLFMTASRTDQPATEAQWSGFSAGVFTYALTQSLWEATPATTIHVSLSKASGVVEQIVGQQQPQLCGQKSQVQATMPHFIPDNNVSADGVVTSVEDDGKTSQLWLAGLQPTLLQYYSANSRFKVVTSLIGETDSTSQAQLQMRSRTGLTAKALLINETENTLQPGQLVQEAIRVVPRNINLNIALDPGLERIERVDATSAFSTISIVTLVNAGEQPADYLFGRLQETTPEAQSTTASRYGLFTLAQELIPNTAGEAGEAVKVAVQRLIPKLQTLLAAKLWRLTSNESSQLDVRATLEVVSAQKQVIIQRETHHSQQAKQETAIGTPPTTVTGSGIPTLPIGSRIKYKISNYGDRPVYLLLVGLDSSKNAIVLFPGKVIAASDSIETTPGSQDIAIAPGATLAVPQTEIDFEWILHGPPAVCETQIIFSRSKFTQTLAALDASREDLRTEEYISVLSNPLEITQALLRDLQNASAIAPETIGAATDTYALDVNTWASFNFIYQVV</sequence>
<accession>A0ABR9UZS8</accession>
<dbReference type="PANTHER" id="PTHR48104">
    <property type="entry name" value="METACASPASE-4"/>
    <property type="match status" value="1"/>
</dbReference>
<dbReference type="Gene3D" id="3.40.50.1460">
    <property type="match status" value="1"/>
</dbReference>
<feature type="region of interest" description="Disordered" evidence="1">
    <location>
        <begin position="563"/>
        <end position="582"/>
    </location>
</feature>
<dbReference type="SUPFAM" id="SSF52129">
    <property type="entry name" value="Caspase-like"/>
    <property type="match status" value="1"/>
</dbReference>
<evidence type="ECO:0000259" key="2">
    <source>
        <dbReference type="Pfam" id="PF00656"/>
    </source>
</evidence>
<dbReference type="InterPro" id="IPR011600">
    <property type="entry name" value="Pept_C14_caspase"/>
</dbReference>
<dbReference type="Pfam" id="PF00656">
    <property type="entry name" value="Peptidase_C14"/>
    <property type="match status" value="1"/>
</dbReference>
<dbReference type="RefSeq" id="WP_193934882.1">
    <property type="nucleotide sequence ID" value="NZ_CAWPMZ010000149.1"/>
</dbReference>
<evidence type="ECO:0000313" key="3">
    <source>
        <dbReference type="EMBL" id="MBE9193498.1"/>
    </source>
</evidence>